<dbReference type="PIRSF" id="PIRSF035859">
    <property type="entry name" value="ABC_tp_sb"/>
    <property type="match status" value="1"/>
</dbReference>
<evidence type="ECO:0000313" key="5">
    <source>
        <dbReference type="Proteomes" id="UP000245680"/>
    </source>
</evidence>
<feature type="signal peptide" evidence="3">
    <location>
        <begin position="1"/>
        <end position="24"/>
    </location>
</feature>
<dbReference type="RefSeq" id="WP_109811050.1">
    <property type="nucleotide sequence ID" value="NZ_QGKU01000029.1"/>
</dbReference>
<gene>
    <name evidence="4" type="ORF">DKT77_07270</name>
</gene>
<reference evidence="4 5" key="1">
    <citation type="submission" date="2018-05" db="EMBL/GenBank/DDBJ databases">
        <title>Rhodobacteraceae gen. nov., sp. nov. isolated from sea water.</title>
        <authorList>
            <person name="Ren Y."/>
        </authorList>
    </citation>
    <scope>NUCLEOTIDE SEQUENCE [LARGE SCALE GENOMIC DNA]</scope>
    <source>
        <strain evidence="4 5">TG-679</strain>
    </source>
</reference>
<proteinExistence type="predicted"/>
<organism evidence="4 5">
    <name type="scientific">Meridianimarinicoccus roseus</name>
    <dbReference type="NCBI Taxonomy" id="2072018"/>
    <lineage>
        <taxon>Bacteria</taxon>
        <taxon>Pseudomonadati</taxon>
        <taxon>Pseudomonadota</taxon>
        <taxon>Alphaproteobacteria</taxon>
        <taxon>Rhodobacterales</taxon>
        <taxon>Paracoccaceae</taxon>
        <taxon>Meridianimarinicoccus</taxon>
    </lineage>
</organism>
<name>A0A2V2LCR4_9RHOB</name>
<dbReference type="SUPFAM" id="SSF53850">
    <property type="entry name" value="Periplasmic binding protein-like II"/>
    <property type="match status" value="1"/>
</dbReference>
<feature type="region of interest" description="Disordered" evidence="2">
    <location>
        <begin position="544"/>
        <end position="573"/>
    </location>
</feature>
<dbReference type="InterPro" id="IPR050490">
    <property type="entry name" value="Bact_solute-bd_prot1"/>
</dbReference>
<evidence type="ECO:0000256" key="2">
    <source>
        <dbReference type="SAM" id="MobiDB-lite"/>
    </source>
</evidence>
<keyword evidence="1 3" id="KW-0732">Signal</keyword>
<protein>
    <submittedName>
        <fullName evidence="4">ABC transporter substrate-binding protein</fullName>
    </submittedName>
</protein>
<comment type="caution">
    <text evidence="4">The sequence shown here is derived from an EMBL/GenBank/DDBJ whole genome shotgun (WGS) entry which is preliminary data.</text>
</comment>
<dbReference type="InterPro" id="IPR014597">
    <property type="entry name" value="ABC_tp_sb"/>
</dbReference>
<dbReference type="GO" id="GO:0022857">
    <property type="term" value="F:transmembrane transporter activity"/>
    <property type="evidence" value="ECO:0007669"/>
    <property type="project" value="InterPro"/>
</dbReference>
<dbReference type="PANTHER" id="PTHR43649:SF33">
    <property type="entry name" value="POLYGALACTURONAN_RHAMNOGALACTURONAN-BINDING PROTEIN YTCQ"/>
    <property type="match status" value="1"/>
</dbReference>
<evidence type="ECO:0000313" key="4">
    <source>
        <dbReference type="EMBL" id="PWR03258.1"/>
    </source>
</evidence>
<dbReference type="Gene3D" id="3.40.190.10">
    <property type="entry name" value="Periplasmic binding protein-like II"/>
    <property type="match status" value="2"/>
</dbReference>
<sequence>MNRLFKSSTALGLALFIGGTPAFADMEAARAFLDDEIAGLSVLTREEQEAEMQWFIDAAEPFQGMSINVVSETITTHEYESQVLAPAFTAITGIEVTHDLIGEGDVVERLQVQMQTGENVYDAYVNDSDLIGTHWRYKQARSLTDWMAGEGADVTSPTLDLDDFIGLDFTTAPDGNLYQLPDQQFANLYWFRYDWFNDEKNQADFREAYGYDLGVPVNWSAYEDIAEFFTGRDLSHMGVEGEVFGNMDYGKKDPSLGWRYTDAWMSMAGMGDVGEPNGLPVDEWGIRVNEQGQPVGSCVARGGATNSPAAVYAVTKAIEWLQKYTPPAAMGMTFGEAGPIPGQGNIAQQMFWYTAFTAATVTPDLPVMNEDGTPKWRMAPSPHGAYWQEGTKIGYQDVGSWTILDSTPVDRAKAAWLYAQFVTSKTVDTKKSHVGLTFIRESTINDESFTERAPRLGGLVEFYRSPARVQWSPTGTNIPDYPKLAQLWWQNIGDAMSGAKTPQEALDALCEAQESVLARLERAGIQGDIGPKLNEERDASYWLEQPGAPKPKLANEEEEPMTIGYDELIKSWQ</sequence>
<keyword evidence="5" id="KW-1185">Reference proteome</keyword>
<feature type="chain" id="PRO_5016144547" evidence="3">
    <location>
        <begin position="25"/>
        <end position="573"/>
    </location>
</feature>
<accession>A0A2V2LCR4</accession>
<dbReference type="OrthoDB" id="9812682at2"/>
<dbReference type="EMBL" id="QGKU01000029">
    <property type="protein sequence ID" value="PWR03258.1"/>
    <property type="molecule type" value="Genomic_DNA"/>
</dbReference>
<evidence type="ECO:0000256" key="3">
    <source>
        <dbReference type="SAM" id="SignalP"/>
    </source>
</evidence>
<evidence type="ECO:0000256" key="1">
    <source>
        <dbReference type="ARBA" id="ARBA00022729"/>
    </source>
</evidence>
<dbReference type="Proteomes" id="UP000245680">
    <property type="component" value="Unassembled WGS sequence"/>
</dbReference>
<dbReference type="PANTHER" id="PTHR43649">
    <property type="entry name" value="ARABINOSE-BINDING PROTEIN-RELATED"/>
    <property type="match status" value="1"/>
</dbReference>
<dbReference type="AlphaFoldDB" id="A0A2V2LCR4"/>